<evidence type="ECO:0000256" key="1">
    <source>
        <dbReference type="ARBA" id="ARBA00004123"/>
    </source>
</evidence>
<dbReference type="InterPro" id="IPR025265">
    <property type="entry name" value="WPP_dom"/>
</dbReference>
<evidence type="ECO:0000256" key="3">
    <source>
        <dbReference type="ARBA" id="ARBA00022490"/>
    </source>
</evidence>
<feature type="compositionally biased region" description="Acidic residues" evidence="5">
    <location>
        <begin position="484"/>
        <end position="502"/>
    </location>
</feature>
<evidence type="ECO:0000313" key="7">
    <source>
        <dbReference type="EMBL" id="KAK9866788.1"/>
    </source>
</evidence>
<evidence type="ECO:0000256" key="4">
    <source>
        <dbReference type="ARBA" id="ARBA00023242"/>
    </source>
</evidence>
<gene>
    <name evidence="7" type="ORF">WJX84_008959</name>
</gene>
<sequence>MFEQQWSLSDAQRQETVGRITTSIINLSFSQGHSLPEKVAADAATTVEKKAYTVAKFESKTTTGYRPHNETLKAYARKMSELVLNVVKEKGGSQQGGISSDGKVLDLSGDREPLTPETAEEALAPLFAPRPSITTIKLSTKSFDADCAEVAARGFANVAASLTDVDMSDVIAGRPEAQALEALRIMTRSLQAAQLQALNLSDNALGEKGVRACSAALAGQTGLQRLAFQNVGCSIKACQAVAELVQHSQDLRCLHLFNNMSGDEGAAAIAEILSRSPHMEDFKMASSRVGSEGCIALATSLHTSSCLTCLDLSDNPTDSEIGPALAEMLRGQRQLVSLNLADTSLEDEGIEAIAEALVQAQPPLQELHLALNSVSPAGAASLAKALQGMPKLRILDLGENEIEDEGACHLATALQSLPQLQHLSLITNQIGAKGALAVAKAIAGSCPEIKELLLNDNQISEAGVSQLKGLFVKAGQQTALGPLDENDLDGGDGDESDADDLADQLAQSANIH</sequence>
<dbReference type="InterPro" id="IPR045203">
    <property type="entry name" value="RanGAP1/2"/>
</dbReference>
<dbReference type="SUPFAM" id="SSF52047">
    <property type="entry name" value="RNI-like"/>
    <property type="match status" value="1"/>
</dbReference>
<organism evidence="7 8">
    <name type="scientific">Apatococcus fuscideae</name>
    <dbReference type="NCBI Taxonomy" id="2026836"/>
    <lineage>
        <taxon>Eukaryota</taxon>
        <taxon>Viridiplantae</taxon>
        <taxon>Chlorophyta</taxon>
        <taxon>core chlorophytes</taxon>
        <taxon>Trebouxiophyceae</taxon>
        <taxon>Chlorellales</taxon>
        <taxon>Chlorellaceae</taxon>
        <taxon>Apatococcus</taxon>
    </lineage>
</organism>
<dbReference type="PANTHER" id="PTHR46761:SF2">
    <property type="entry name" value="RAN GTPASE-ACTIVATING PROTEIN 1"/>
    <property type="match status" value="1"/>
</dbReference>
<protein>
    <recommendedName>
        <fullName evidence="6">WPP domain-containing protein</fullName>
    </recommendedName>
</protein>
<dbReference type="GO" id="GO:0005096">
    <property type="term" value="F:GTPase activator activity"/>
    <property type="evidence" value="ECO:0007669"/>
    <property type="project" value="InterPro"/>
</dbReference>
<dbReference type="SMART" id="SM00368">
    <property type="entry name" value="LRR_RI"/>
    <property type="match status" value="10"/>
</dbReference>
<keyword evidence="4" id="KW-0539">Nucleus</keyword>
<dbReference type="InterPro" id="IPR038214">
    <property type="entry name" value="WPP_sf"/>
</dbReference>
<dbReference type="Pfam" id="PF13516">
    <property type="entry name" value="LRR_6"/>
    <property type="match status" value="5"/>
</dbReference>
<proteinExistence type="predicted"/>
<dbReference type="Proteomes" id="UP001485043">
    <property type="component" value="Unassembled WGS sequence"/>
</dbReference>
<feature type="compositionally biased region" description="Low complexity" evidence="5">
    <location>
        <begin position="503"/>
        <end position="512"/>
    </location>
</feature>
<dbReference type="GO" id="GO:0005930">
    <property type="term" value="C:axoneme"/>
    <property type="evidence" value="ECO:0007669"/>
    <property type="project" value="UniProtKB-SubCell"/>
</dbReference>
<comment type="subcellular location">
    <subcellularLocation>
        <location evidence="2">Cytoplasm</location>
        <location evidence="2">Cytoskeleton</location>
        <location evidence="2">Cilium axoneme</location>
    </subcellularLocation>
    <subcellularLocation>
        <location evidence="1">Nucleus</location>
    </subcellularLocation>
</comment>
<dbReference type="EMBL" id="JALJOV010000134">
    <property type="protein sequence ID" value="KAK9866788.1"/>
    <property type="molecule type" value="Genomic_DNA"/>
</dbReference>
<dbReference type="GO" id="GO:0005634">
    <property type="term" value="C:nucleus"/>
    <property type="evidence" value="ECO:0007669"/>
    <property type="project" value="UniProtKB-SubCell"/>
</dbReference>
<dbReference type="Gene3D" id="1.10.246.200">
    <property type="entry name" value="WPP domain"/>
    <property type="match status" value="1"/>
</dbReference>
<dbReference type="InterPro" id="IPR032675">
    <property type="entry name" value="LRR_dom_sf"/>
</dbReference>
<keyword evidence="8" id="KW-1185">Reference proteome</keyword>
<keyword evidence="3" id="KW-0963">Cytoplasm</keyword>
<evidence type="ECO:0000256" key="2">
    <source>
        <dbReference type="ARBA" id="ARBA00004430"/>
    </source>
</evidence>
<dbReference type="Gene3D" id="3.80.10.10">
    <property type="entry name" value="Ribonuclease Inhibitor"/>
    <property type="match status" value="2"/>
</dbReference>
<evidence type="ECO:0000313" key="8">
    <source>
        <dbReference type="Proteomes" id="UP001485043"/>
    </source>
</evidence>
<evidence type="ECO:0000256" key="5">
    <source>
        <dbReference type="SAM" id="MobiDB-lite"/>
    </source>
</evidence>
<accession>A0AAW1TD91</accession>
<name>A0AAW1TD91_9CHLO</name>
<dbReference type="Pfam" id="PF13943">
    <property type="entry name" value="WPP"/>
    <property type="match status" value="1"/>
</dbReference>
<dbReference type="InterPro" id="IPR001611">
    <property type="entry name" value="Leu-rich_rpt"/>
</dbReference>
<dbReference type="PANTHER" id="PTHR46761">
    <property type="entry name" value="RAN GTPASE-ACTIVATING PROTEIN 1"/>
    <property type="match status" value="1"/>
</dbReference>
<feature type="region of interest" description="Disordered" evidence="5">
    <location>
        <begin position="481"/>
        <end position="512"/>
    </location>
</feature>
<dbReference type="AlphaFoldDB" id="A0AAW1TD91"/>
<comment type="caution">
    <text evidence="7">The sequence shown here is derived from an EMBL/GenBank/DDBJ whole genome shotgun (WGS) entry which is preliminary data.</text>
</comment>
<feature type="domain" description="WPP" evidence="6">
    <location>
        <begin position="6"/>
        <end position="93"/>
    </location>
</feature>
<reference evidence="7 8" key="1">
    <citation type="journal article" date="2024" name="Nat. Commun.">
        <title>Phylogenomics reveals the evolutionary origins of lichenization in chlorophyte algae.</title>
        <authorList>
            <person name="Puginier C."/>
            <person name="Libourel C."/>
            <person name="Otte J."/>
            <person name="Skaloud P."/>
            <person name="Haon M."/>
            <person name="Grisel S."/>
            <person name="Petersen M."/>
            <person name="Berrin J.G."/>
            <person name="Delaux P.M."/>
            <person name="Dal Grande F."/>
            <person name="Keller J."/>
        </authorList>
    </citation>
    <scope>NUCLEOTIDE SEQUENCE [LARGE SCALE GENOMIC DNA]</scope>
    <source>
        <strain evidence="7 8">SAG 2523</strain>
    </source>
</reference>
<evidence type="ECO:0000259" key="6">
    <source>
        <dbReference type="Pfam" id="PF13943"/>
    </source>
</evidence>